<dbReference type="InterPro" id="IPR036108">
    <property type="entry name" value="4pyrrol_syn_uPrphyn_synt_sf"/>
</dbReference>
<dbReference type="STRING" id="314271.RB2654_13069"/>
<dbReference type="GO" id="GO:0033014">
    <property type="term" value="P:tetrapyrrole biosynthetic process"/>
    <property type="evidence" value="ECO:0007669"/>
    <property type="project" value="InterPro"/>
</dbReference>
<evidence type="ECO:0000259" key="1">
    <source>
        <dbReference type="Pfam" id="PF02602"/>
    </source>
</evidence>
<protein>
    <submittedName>
        <fullName evidence="2">Uroporphyrinogen-III synthase, putative</fullName>
    </submittedName>
</protein>
<dbReference type="HOGENOM" id="CLU_011276_10_0_5"/>
<dbReference type="OrthoDB" id="7204250at2"/>
<keyword evidence="3" id="KW-1185">Reference proteome</keyword>
<dbReference type="Proteomes" id="UP000002931">
    <property type="component" value="Unassembled WGS sequence"/>
</dbReference>
<evidence type="ECO:0000313" key="2">
    <source>
        <dbReference type="EMBL" id="EAQ14005.1"/>
    </source>
</evidence>
<name>A3VCY1_9RHOB</name>
<dbReference type="eggNOG" id="COG1587">
    <property type="taxonomic scope" value="Bacteria"/>
</dbReference>
<comment type="caution">
    <text evidence="2">The sequence shown here is derived from an EMBL/GenBank/DDBJ whole genome shotgun (WGS) entry which is preliminary data.</text>
</comment>
<organism evidence="2 3">
    <name type="scientific">Maritimibacter alkaliphilus HTCC2654</name>
    <dbReference type="NCBI Taxonomy" id="314271"/>
    <lineage>
        <taxon>Bacteria</taxon>
        <taxon>Pseudomonadati</taxon>
        <taxon>Pseudomonadota</taxon>
        <taxon>Alphaproteobacteria</taxon>
        <taxon>Rhodobacterales</taxon>
        <taxon>Roseobacteraceae</taxon>
        <taxon>Maritimibacter</taxon>
    </lineage>
</organism>
<dbReference type="Pfam" id="PF02602">
    <property type="entry name" value="HEM4"/>
    <property type="match status" value="1"/>
</dbReference>
<dbReference type="AlphaFoldDB" id="A3VCY1"/>
<dbReference type="SUPFAM" id="SSF69618">
    <property type="entry name" value="HemD-like"/>
    <property type="match status" value="1"/>
</dbReference>
<dbReference type="GO" id="GO:0004852">
    <property type="term" value="F:uroporphyrinogen-III synthase activity"/>
    <property type="evidence" value="ECO:0007669"/>
    <property type="project" value="InterPro"/>
</dbReference>
<dbReference type="RefSeq" id="WP_008332347.1">
    <property type="nucleotide sequence ID" value="NZ_CH902578.1"/>
</dbReference>
<accession>A3VCY1</accession>
<reference evidence="2 3" key="1">
    <citation type="journal article" date="2010" name="J. Bacteriol.">
        <title>Genome sequences of Pelagibaca bermudensis HTCC2601T and Maritimibacter alkaliphilus HTCC2654T, the type strains of two marine Roseobacter genera.</title>
        <authorList>
            <person name="Thrash J.C."/>
            <person name="Cho J.C."/>
            <person name="Ferriera S."/>
            <person name="Johnson J."/>
            <person name="Vergin K.L."/>
            <person name="Giovannoni S.J."/>
        </authorList>
    </citation>
    <scope>NUCLEOTIDE SEQUENCE [LARGE SCALE GENOMIC DNA]</scope>
    <source>
        <strain evidence="2 3">HTCC2654</strain>
    </source>
</reference>
<dbReference type="Gene3D" id="3.40.50.10090">
    <property type="match status" value="2"/>
</dbReference>
<dbReference type="InterPro" id="IPR003754">
    <property type="entry name" value="4pyrrol_synth_uPrphyn_synth"/>
</dbReference>
<dbReference type="CDD" id="cd06578">
    <property type="entry name" value="HemD"/>
    <property type="match status" value="1"/>
</dbReference>
<evidence type="ECO:0000313" key="3">
    <source>
        <dbReference type="Proteomes" id="UP000002931"/>
    </source>
</evidence>
<proteinExistence type="predicted"/>
<gene>
    <name evidence="2" type="ORF">RB2654_13069</name>
</gene>
<sequence length="221" mass="23181">MTPKPTVILTRPREASERVAAALSGIDVIVSPVTEIKGTGASVDPGEYAGLILTSAHAVSFLPDLAGVPVYCVGARTAEASGGEVRLVARDADDLVQRIEAEGPLLHARGRETRGEIAERLNSAGIETHECEVYAQIARDLSPEAKAALEGQDRMILPLWSPRSAERVGDQLARIGSNLHVIALSPAVATAWTSATGGRSEVCTDPDGDEMIARIVAAASR</sequence>
<dbReference type="EMBL" id="AAMT01000003">
    <property type="protein sequence ID" value="EAQ14005.1"/>
    <property type="molecule type" value="Genomic_DNA"/>
</dbReference>
<feature type="domain" description="Tetrapyrrole biosynthesis uroporphyrinogen III synthase" evidence="1">
    <location>
        <begin position="24"/>
        <end position="209"/>
    </location>
</feature>